<name>A0ABW4TP59_9ACTN</name>
<evidence type="ECO:0000313" key="2">
    <source>
        <dbReference type="Proteomes" id="UP001597351"/>
    </source>
</evidence>
<reference evidence="2" key="1">
    <citation type="journal article" date="2019" name="Int. J. Syst. Evol. Microbiol.">
        <title>The Global Catalogue of Microorganisms (GCM) 10K type strain sequencing project: providing services to taxonomists for standard genome sequencing and annotation.</title>
        <authorList>
            <consortium name="The Broad Institute Genomics Platform"/>
            <consortium name="The Broad Institute Genome Sequencing Center for Infectious Disease"/>
            <person name="Wu L."/>
            <person name="Ma J."/>
        </authorList>
    </citation>
    <scope>NUCLEOTIDE SEQUENCE [LARGE SCALE GENOMIC DNA]</scope>
    <source>
        <strain evidence="2">CGMCC 1.12477</strain>
    </source>
</reference>
<dbReference type="Pfam" id="PF14025">
    <property type="entry name" value="DUF4241"/>
    <property type="match status" value="1"/>
</dbReference>
<accession>A0ABW4TP59</accession>
<keyword evidence="2" id="KW-1185">Reference proteome</keyword>
<dbReference type="EMBL" id="JBHUGD010000003">
    <property type="protein sequence ID" value="MFD1947273.1"/>
    <property type="molecule type" value="Genomic_DNA"/>
</dbReference>
<protein>
    <submittedName>
        <fullName evidence="1">DUF4241 domain-containing protein</fullName>
    </submittedName>
</protein>
<proteinExistence type="predicted"/>
<dbReference type="RefSeq" id="WP_343918210.1">
    <property type="nucleotide sequence ID" value="NZ_BAAAJT010000002.1"/>
</dbReference>
<gene>
    <name evidence="1" type="ORF">ACFSDE_10760</name>
</gene>
<sequence>MAGDDEAVARVRAFIEDWYAAWRQVRPTVTSLYDLNGMTAAGRQMTPLLNEVAARHAVRRLAIGQGGFSLPHATHDPALEDVTASAVEGGRGRVVTTVTRDGGSFHHVYDLAQVDGSWRITAVESALEVPDLSAPEPAPEPGLAPPDPGVELAVDRLFEQGREVTLDGHRSTIGVVTPPPWTTGGAMAVWDLGWGGRGLSPLTPAGPAGTHRVEVSQAFGRNVAVRVVFRDAPVATWHPAATVGVDTGTAALLDVDAVTALDEDRVDALFTGVVESGASRPLVVPLDLGSEAGDGLLVDSGWGDGGYPVSWGADAAGEVVALLVDFLVLAESIQAEVRVPFATGPVEDPALAAAGMAYRVEHGARGWRFVGSNTDGLRMRIVGPDGEVVLDGDRLGVLHQGETWTQDWDSARGVPAGSSLELRLSTGYRHL</sequence>
<comment type="caution">
    <text evidence="1">The sequence shown here is derived from an EMBL/GenBank/DDBJ whole genome shotgun (WGS) entry which is preliminary data.</text>
</comment>
<organism evidence="1 2">
    <name type="scientific">Nocardioides aestuarii</name>
    <dbReference type="NCBI Taxonomy" id="252231"/>
    <lineage>
        <taxon>Bacteria</taxon>
        <taxon>Bacillati</taxon>
        <taxon>Actinomycetota</taxon>
        <taxon>Actinomycetes</taxon>
        <taxon>Propionibacteriales</taxon>
        <taxon>Nocardioidaceae</taxon>
        <taxon>Nocardioides</taxon>
    </lineage>
</organism>
<dbReference type="Proteomes" id="UP001597351">
    <property type="component" value="Unassembled WGS sequence"/>
</dbReference>
<evidence type="ECO:0000313" key="1">
    <source>
        <dbReference type="EMBL" id="MFD1947273.1"/>
    </source>
</evidence>
<dbReference type="InterPro" id="IPR025335">
    <property type="entry name" value="DUF4241"/>
</dbReference>